<accession>A0A2R3IKV7</accession>
<protein>
    <submittedName>
        <fullName evidence="1">Uncharacterized protein</fullName>
    </submittedName>
</protein>
<dbReference type="EMBL" id="CP027167">
    <property type="protein sequence ID" value="AVK02529.1"/>
    <property type="molecule type" value="Genomic_DNA"/>
</dbReference>
<evidence type="ECO:0000313" key="2">
    <source>
        <dbReference type="Proteomes" id="UP000238390"/>
    </source>
</evidence>
<sequence length="40" mass="4705">MGFSESSQQSFVFAIHSRWRSVYYAEALAENEVDVREHQL</sequence>
<keyword evidence="2" id="KW-1185">Reference proteome</keyword>
<dbReference type="Proteomes" id="UP000238390">
    <property type="component" value="Plasmid unnamed3"/>
</dbReference>
<evidence type="ECO:0000313" key="1">
    <source>
        <dbReference type="EMBL" id="AVK02529.1"/>
    </source>
</evidence>
<dbReference type="AlphaFoldDB" id="A0A2R3IKV7"/>
<gene>
    <name evidence="1" type="ORF">CSB93_7006</name>
</gene>
<keyword evidence="1" id="KW-0614">Plasmid</keyword>
<geneLocation type="plasmid" evidence="1 2">
    <name>unnamed3</name>
</geneLocation>
<proteinExistence type="predicted"/>
<reference evidence="1 2" key="1">
    <citation type="submission" date="2018-02" db="EMBL/GenBank/DDBJ databases">
        <title>FDA/CDC Antimicrobial Resistant Isolate Bank Genome Sequencing.</title>
        <authorList>
            <person name="Benahmed F.H."/>
            <person name="Lutgring J.D."/>
            <person name="Yoo B."/>
            <person name="Machado M."/>
            <person name="Brown A."/>
            <person name="McAllister G."/>
            <person name="Perry A."/>
            <person name="Halpin A.L."/>
            <person name="Vavikolanu K."/>
            <person name="Ott S."/>
            <person name="Zhao X."/>
            <person name="Tallon L.J."/>
            <person name="Sadzewicz L."/>
            <person name="Aluvathingal J."/>
            <person name="Nadendla S."/>
            <person name="Voskania-kordi A."/>
            <person name="Simonyan V."/>
            <person name="Patel J."/>
            <person name="Shawar R.M."/>
        </authorList>
    </citation>
    <scope>NUCLEOTIDE SEQUENCE [LARGE SCALE GENOMIC DNA]</scope>
    <source>
        <strain evidence="1 2">AR_0356</strain>
        <plasmid evidence="1 2">unnamed3</plasmid>
    </source>
</reference>
<organism evidence="1 2">
    <name type="scientific">Pseudomonas paraeruginosa</name>
    <dbReference type="NCBI Taxonomy" id="2994495"/>
    <lineage>
        <taxon>Bacteria</taxon>
        <taxon>Pseudomonadati</taxon>
        <taxon>Pseudomonadota</taxon>
        <taxon>Gammaproteobacteria</taxon>
        <taxon>Pseudomonadales</taxon>
        <taxon>Pseudomonadaceae</taxon>
        <taxon>Pseudomonas</taxon>
    </lineage>
</organism>
<name>A0A2R3IKV7_9PSED</name>